<reference evidence="1" key="1">
    <citation type="submission" date="2023-10" db="EMBL/GenBank/DDBJ databases">
        <title>Genome assemblies of two species of porcelain crab, Petrolisthes cinctipes and Petrolisthes manimaculis (Anomura: Porcellanidae).</title>
        <authorList>
            <person name="Angst P."/>
        </authorList>
    </citation>
    <scope>NUCLEOTIDE SEQUENCE</scope>
    <source>
        <strain evidence="1">PB745_01</strain>
        <tissue evidence="1">Gill</tissue>
    </source>
</reference>
<dbReference type="AlphaFoldDB" id="A0AAE1BPA7"/>
<evidence type="ECO:0000313" key="2">
    <source>
        <dbReference type="Proteomes" id="UP001286313"/>
    </source>
</evidence>
<accession>A0AAE1BPA7</accession>
<proteinExistence type="predicted"/>
<keyword evidence="2" id="KW-1185">Reference proteome</keyword>
<evidence type="ECO:0000313" key="1">
    <source>
        <dbReference type="EMBL" id="KAK3853059.1"/>
    </source>
</evidence>
<comment type="caution">
    <text evidence="1">The sequence shown here is derived from an EMBL/GenBank/DDBJ whole genome shotgun (WGS) entry which is preliminary data.</text>
</comment>
<protein>
    <submittedName>
        <fullName evidence="1">Uncharacterized protein</fullName>
    </submittedName>
</protein>
<name>A0AAE1BPA7_PETCI</name>
<organism evidence="1 2">
    <name type="scientific">Petrolisthes cinctipes</name>
    <name type="common">Flat porcelain crab</name>
    <dbReference type="NCBI Taxonomy" id="88211"/>
    <lineage>
        <taxon>Eukaryota</taxon>
        <taxon>Metazoa</taxon>
        <taxon>Ecdysozoa</taxon>
        <taxon>Arthropoda</taxon>
        <taxon>Crustacea</taxon>
        <taxon>Multicrustacea</taxon>
        <taxon>Malacostraca</taxon>
        <taxon>Eumalacostraca</taxon>
        <taxon>Eucarida</taxon>
        <taxon>Decapoda</taxon>
        <taxon>Pleocyemata</taxon>
        <taxon>Anomura</taxon>
        <taxon>Galatheoidea</taxon>
        <taxon>Porcellanidae</taxon>
        <taxon>Petrolisthes</taxon>
    </lineage>
</organism>
<dbReference type="EMBL" id="JAWQEG010007116">
    <property type="protein sequence ID" value="KAK3853059.1"/>
    <property type="molecule type" value="Genomic_DNA"/>
</dbReference>
<dbReference type="Proteomes" id="UP001286313">
    <property type="component" value="Unassembled WGS sequence"/>
</dbReference>
<sequence>MQPEGGRTTANPSGSIWNLRVVNFVRLEVRRRTNPPAESVKPPRRRSQQSVFTAILELSLLDMFFLRFVSSSFWCPLAVPSSGFSVQCLEGVWEEEEVECGGPARSCNF</sequence>
<gene>
    <name evidence="1" type="ORF">Pcinc_040384</name>
</gene>